<organism evidence="1 2">
    <name type="scientific">Piloderma croceum (strain F 1598)</name>
    <dbReference type="NCBI Taxonomy" id="765440"/>
    <lineage>
        <taxon>Eukaryota</taxon>
        <taxon>Fungi</taxon>
        <taxon>Dikarya</taxon>
        <taxon>Basidiomycota</taxon>
        <taxon>Agaricomycotina</taxon>
        <taxon>Agaricomycetes</taxon>
        <taxon>Agaricomycetidae</taxon>
        <taxon>Atheliales</taxon>
        <taxon>Atheliaceae</taxon>
        <taxon>Piloderma</taxon>
    </lineage>
</organism>
<reference evidence="2" key="2">
    <citation type="submission" date="2015-01" db="EMBL/GenBank/DDBJ databases">
        <title>Evolutionary Origins and Diversification of the Mycorrhizal Mutualists.</title>
        <authorList>
            <consortium name="DOE Joint Genome Institute"/>
            <consortium name="Mycorrhizal Genomics Consortium"/>
            <person name="Kohler A."/>
            <person name="Kuo A."/>
            <person name="Nagy L.G."/>
            <person name="Floudas D."/>
            <person name="Copeland A."/>
            <person name="Barry K.W."/>
            <person name="Cichocki N."/>
            <person name="Veneault-Fourrey C."/>
            <person name="LaButti K."/>
            <person name="Lindquist E.A."/>
            <person name="Lipzen A."/>
            <person name="Lundell T."/>
            <person name="Morin E."/>
            <person name="Murat C."/>
            <person name="Riley R."/>
            <person name="Ohm R."/>
            <person name="Sun H."/>
            <person name="Tunlid A."/>
            <person name="Henrissat B."/>
            <person name="Grigoriev I.V."/>
            <person name="Hibbett D.S."/>
            <person name="Martin F."/>
        </authorList>
    </citation>
    <scope>NUCLEOTIDE SEQUENCE [LARGE SCALE GENOMIC DNA]</scope>
    <source>
        <strain evidence="2">F 1598</strain>
    </source>
</reference>
<keyword evidence="2" id="KW-1185">Reference proteome</keyword>
<protein>
    <submittedName>
        <fullName evidence="1">Uncharacterized protein</fullName>
    </submittedName>
</protein>
<dbReference type="InParanoid" id="A0A0C3EQC3"/>
<reference evidence="1 2" key="1">
    <citation type="submission" date="2014-04" db="EMBL/GenBank/DDBJ databases">
        <authorList>
            <consortium name="DOE Joint Genome Institute"/>
            <person name="Kuo A."/>
            <person name="Tarkka M."/>
            <person name="Buscot F."/>
            <person name="Kohler A."/>
            <person name="Nagy L.G."/>
            <person name="Floudas D."/>
            <person name="Copeland A."/>
            <person name="Barry K.W."/>
            <person name="Cichocki N."/>
            <person name="Veneault-Fourrey C."/>
            <person name="LaButti K."/>
            <person name="Lindquist E.A."/>
            <person name="Lipzen A."/>
            <person name="Lundell T."/>
            <person name="Morin E."/>
            <person name="Murat C."/>
            <person name="Sun H."/>
            <person name="Tunlid A."/>
            <person name="Henrissat B."/>
            <person name="Grigoriev I.V."/>
            <person name="Hibbett D.S."/>
            <person name="Martin F."/>
            <person name="Nordberg H.P."/>
            <person name="Cantor M.N."/>
            <person name="Hua S.X."/>
        </authorList>
    </citation>
    <scope>NUCLEOTIDE SEQUENCE [LARGE SCALE GENOMIC DNA]</scope>
    <source>
        <strain evidence="1 2">F 1598</strain>
    </source>
</reference>
<dbReference type="Proteomes" id="UP000054166">
    <property type="component" value="Unassembled WGS sequence"/>
</dbReference>
<evidence type="ECO:0000313" key="2">
    <source>
        <dbReference type="Proteomes" id="UP000054166"/>
    </source>
</evidence>
<evidence type="ECO:0000313" key="1">
    <source>
        <dbReference type="EMBL" id="KIM74760.1"/>
    </source>
</evidence>
<proteinExistence type="predicted"/>
<name>A0A0C3EQC3_PILCF</name>
<dbReference type="HOGENOM" id="CLU_2942633_0_0_1"/>
<dbReference type="AlphaFoldDB" id="A0A0C3EQC3"/>
<accession>A0A0C3EQC3</accession>
<gene>
    <name evidence="1" type="ORF">PILCRDRAFT_14198</name>
</gene>
<dbReference type="EMBL" id="KN833056">
    <property type="protein sequence ID" value="KIM74760.1"/>
    <property type="molecule type" value="Genomic_DNA"/>
</dbReference>
<sequence>MLKCAYEDPPDNDKEDYIDVDWVTDLTKFTVAETSVVTYGNSAQIDFVSLYIFNATPAQR</sequence>